<dbReference type="EMBL" id="CM055747">
    <property type="protein sequence ID" value="KAJ7996502.1"/>
    <property type="molecule type" value="Genomic_DNA"/>
</dbReference>
<accession>A0ACC2FYQ9</accession>
<reference evidence="1" key="1">
    <citation type="submission" date="2021-05" db="EMBL/GenBank/DDBJ databases">
        <authorList>
            <person name="Pan Q."/>
            <person name="Jouanno E."/>
            <person name="Zahm M."/>
            <person name="Klopp C."/>
            <person name="Cabau C."/>
            <person name="Louis A."/>
            <person name="Berthelot C."/>
            <person name="Parey E."/>
            <person name="Roest Crollius H."/>
            <person name="Montfort J."/>
            <person name="Robinson-Rechavi M."/>
            <person name="Bouchez O."/>
            <person name="Lampietro C."/>
            <person name="Lopez Roques C."/>
            <person name="Donnadieu C."/>
            <person name="Postlethwait J."/>
            <person name="Bobe J."/>
            <person name="Dillon D."/>
            <person name="Chandos A."/>
            <person name="von Hippel F."/>
            <person name="Guiguen Y."/>
        </authorList>
    </citation>
    <scope>NUCLEOTIDE SEQUENCE</scope>
    <source>
        <strain evidence="1">YG-Jan2019</strain>
    </source>
</reference>
<evidence type="ECO:0000313" key="1">
    <source>
        <dbReference type="EMBL" id="KAJ7996502.1"/>
    </source>
</evidence>
<sequence length="179" mass="19725">MSPGDLSTFTMQAQDMESVETSVHELMEDDKKAISEDCKLHLFPPVPRPSNSHPFLIIEPCKLARSPTAAVNRCHRLPPKAQAIPLVPARAETKLPALMIKGSGERTPLNSSQQPSQSNGSFSSPVSMITSQSSMSFLAKHGLVSQASPVARETVVCSVQVHTWRLPKHQENEEPFWHH</sequence>
<organism evidence="1 2">
    <name type="scientific">Dallia pectoralis</name>
    <name type="common">Alaska blackfish</name>
    <dbReference type="NCBI Taxonomy" id="75939"/>
    <lineage>
        <taxon>Eukaryota</taxon>
        <taxon>Metazoa</taxon>
        <taxon>Chordata</taxon>
        <taxon>Craniata</taxon>
        <taxon>Vertebrata</taxon>
        <taxon>Euteleostomi</taxon>
        <taxon>Actinopterygii</taxon>
        <taxon>Neopterygii</taxon>
        <taxon>Teleostei</taxon>
        <taxon>Protacanthopterygii</taxon>
        <taxon>Esociformes</taxon>
        <taxon>Umbridae</taxon>
        <taxon>Dallia</taxon>
    </lineage>
</organism>
<proteinExistence type="predicted"/>
<evidence type="ECO:0000313" key="2">
    <source>
        <dbReference type="Proteomes" id="UP001157502"/>
    </source>
</evidence>
<comment type="caution">
    <text evidence="1">The sequence shown here is derived from an EMBL/GenBank/DDBJ whole genome shotgun (WGS) entry which is preliminary data.</text>
</comment>
<keyword evidence="2" id="KW-1185">Reference proteome</keyword>
<name>A0ACC2FYQ9_DALPE</name>
<dbReference type="Proteomes" id="UP001157502">
    <property type="component" value="Chromosome 20"/>
</dbReference>
<gene>
    <name evidence="1" type="ORF">DPEC_G00237720</name>
</gene>
<protein>
    <submittedName>
        <fullName evidence="1">Uncharacterized protein</fullName>
    </submittedName>
</protein>